<reference evidence="1 2" key="1">
    <citation type="submission" date="2020-09" db="EMBL/GenBank/DDBJ databases">
        <title>Methylomonas albis sp. nov. and Methylomonas fluvii sp. nov.: Two cold-adapted methanotrophs from the River Elbe and an amended description of Methylovulum psychrotolerans strain Eb1.</title>
        <authorList>
            <person name="Bussmann I.K."/>
            <person name="Klings K.-W."/>
            <person name="Warnstedt J."/>
            <person name="Hoppert M."/>
            <person name="Saborowski A."/>
            <person name="Horn F."/>
            <person name="Liebner S."/>
        </authorList>
    </citation>
    <scope>NUCLEOTIDE SEQUENCE [LARGE SCALE GENOMIC DNA]</scope>
    <source>
        <strain evidence="1 2">EbB</strain>
    </source>
</reference>
<evidence type="ECO:0000313" key="1">
    <source>
        <dbReference type="EMBL" id="MBD9361576.1"/>
    </source>
</evidence>
<gene>
    <name evidence="1" type="ORF">EBB_13785</name>
</gene>
<dbReference type="RefSeq" id="WP_192394380.1">
    <property type="nucleotide sequence ID" value="NZ_CAJHIU010000002.1"/>
</dbReference>
<dbReference type="Proteomes" id="UP000641152">
    <property type="component" value="Unassembled WGS sequence"/>
</dbReference>
<keyword evidence="2" id="KW-1185">Reference proteome</keyword>
<name>A0ABR9DEQ2_9GAMM</name>
<accession>A0ABR9DEQ2</accession>
<proteinExistence type="predicted"/>
<dbReference type="EMBL" id="JACXST010000002">
    <property type="protein sequence ID" value="MBD9361576.1"/>
    <property type="molecule type" value="Genomic_DNA"/>
</dbReference>
<evidence type="ECO:0000313" key="2">
    <source>
        <dbReference type="Proteomes" id="UP000641152"/>
    </source>
</evidence>
<sequence>MADSHVISGLLTKRSELAGLVQHYQAEISRITGNLNHIDATIKLFAPEFDLRTVRVKEHRKRNQYFKHGESHRIVLDVLRESGGALTSRQVVENILRQKGLELSADMIDQFQKSALNVLKRLENKGLIVQAVPNGASRTWQII</sequence>
<organism evidence="1 2">
    <name type="scientific">Methylomonas fluvii</name>
    <dbReference type="NCBI Taxonomy" id="1854564"/>
    <lineage>
        <taxon>Bacteria</taxon>
        <taxon>Pseudomonadati</taxon>
        <taxon>Pseudomonadota</taxon>
        <taxon>Gammaproteobacteria</taxon>
        <taxon>Methylococcales</taxon>
        <taxon>Methylococcaceae</taxon>
        <taxon>Methylomonas</taxon>
    </lineage>
</organism>
<protein>
    <submittedName>
        <fullName evidence="1">Uncharacterized protein</fullName>
    </submittedName>
</protein>
<comment type="caution">
    <text evidence="1">The sequence shown here is derived from an EMBL/GenBank/DDBJ whole genome shotgun (WGS) entry which is preliminary data.</text>
</comment>